<reference evidence="1 2" key="1">
    <citation type="submission" date="2020-04" db="EMBL/GenBank/DDBJ databases">
        <title>Description of novel Gluconacetobacter.</title>
        <authorList>
            <person name="Sombolestani A."/>
        </authorList>
    </citation>
    <scope>NUCLEOTIDE SEQUENCE [LARGE SCALE GENOMIC DNA]</scope>
    <source>
        <strain evidence="1 2">LMG 27724</strain>
    </source>
</reference>
<evidence type="ECO:0000313" key="2">
    <source>
        <dbReference type="Proteomes" id="UP000577891"/>
    </source>
</evidence>
<name>A0A7W4J2U6_9PROT</name>
<keyword evidence="2" id="KW-1185">Reference proteome</keyword>
<dbReference type="InterPro" id="IPR036249">
    <property type="entry name" value="Thioredoxin-like_sf"/>
</dbReference>
<gene>
    <name evidence="1" type="ORF">HLH35_15280</name>
</gene>
<organism evidence="1 2">
    <name type="scientific">Gluconacetobacter asukensis</name>
    <dbReference type="NCBI Taxonomy" id="1017181"/>
    <lineage>
        <taxon>Bacteria</taxon>
        <taxon>Pseudomonadati</taxon>
        <taxon>Pseudomonadota</taxon>
        <taxon>Alphaproteobacteria</taxon>
        <taxon>Acetobacterales</taxon>
        <taxon>Acetobacteraceae</taxon>
        <taxon>Gluconacetobacter</taxon>
    </lineage>
</organism>
<dbReference type="Proteomes" id="UP000577891">
    <property type="component" value="Unassembled WGS sequence"/>
</dbReference>
<accession>A0A7W4J2U6</accession>
<proteinExistence type="predicted"/>
<dbReference type="SUPFAM" id="SSF52833">
    <property type="entry name" value="Thioredoxin-like"/>
    <property type="match status" value="1"/>
</dbReference>
<dbReference type="Gene3D" id="3.40.30.10">
    <property type="entry name" value="Glutaredoxin"/>
    <property type="match status" value="1"/>
</dbReference>
<comment type="caution">
    <text evidence="1">The sequence shown here is derived from an EMBL/GenBank/DDBJ whole genome shotgun (WGS) entry which is preliminary data.</text>
</comment>
<dbReference type="EMBL" id="JABEQE010000015">
    <property type="protein sequence ID" value="MBB2173462.1"/>
    <property type="molecule type" value="Genomic_DNA"/>
</dbReference>
<dbReference type="AlphaFoldDB" id="A0A7W4J2U6"/>
<protein>
    <submittedName>
        <fullName evidence="1">Peroxiredoxin</fullName>
    </submittedName>
</protein>
<evidence type="ECO:0000313" key="1">
    <source>
        <dbReference type="EMBL" id="MBB2173462.1"/>
    </source>
</evidence>
<sequence>MTLFPGWQAPDFAAETNAGPIHFHTWLQGSWGIVITHPADYDLDSLRRAVAWALARTQPVRLLGLSPCHDDDSPHGPGFTMVTPQDANRVARVWQGVMQDIGDIVPATPMAERTVYVVDPDLTIRTTLSHPPARGRHFTDIIQATEALGLEDIPLRTIRAA</sequence>
<dbReference type="RefSeq" id="WP_182979962.1">
    <property type="nucleotide sequence ID" value="NZ_BAABGB010000012.1"/>
</dbReference>